<keyword evidence="1" id="KW-0472">Membrane</keyword>
<organism evidence="2 3">
    <name type="scientific">Microdochium bolleyi</name>
    <dbReference type="NCBI Taxonomy" id="196109"/>
    <lineage>
        <taxon>Eukaryota</taxon>
        <taxon>Fungi</taxon>
        <taxon>Dikarya</taxon>
        <taxon>Ascomycota</taxon>
        <taxon>Pezizomycotina</taxon>
        <taxon>Sordariomycetes</taxon>
        <taxon>Xylariomycetidae</taxon>
        <taxon>Xylariales</taxon>
        <taxon>Microdochiaceae</taxon>
        <taxon>Microdochium</taxon>
    </lineage>
</organism>
<keyword evidence="1" id="KW-0812">Transmembrane</keyword>
<feature type="transmembrane region" description="Helical" evidence="1">
    <location>
        <begin position="12"/>
        <end position="32"/>
    </location>
</feature>
<evidence type="ECO:0000256" key="1">
    <source>
        <dbReference type="SAM" id="Phobius"/>
    </source>
</evidence>
<dbReference type="AlphaFoldDB" id="A0A136IT37"/>
<proteinExistence type="predicted"/>
<name>A0A136IT37_9PEZI</name>
<reference evidence="3" key="1">
    <citation type="submission" date="2016-02" db="EMBL/GenBank/DDBJ databases">
        <title>Draft genome sequence of Microdochium bolleyi, a fungal endophyte of beachgrass.</title>
        <authorList>
            <consortium name="DOE Joint Genome Institute"/>
            <person name="David A.S."/>
            <person name="May G."/>
            <person name="Haridas S."/>
            <person name="Lim J."/>
            <person name="Wang M."/>
            <person name="Labutti K."/>
            <person name="Lipzen A."/>
            <person name="Barry K."/>
            <person name="Grigoriev I.V."/>
        </authorList>
    </citation>
    <scope>NUCLEOTIDE SEQUENCE [LARGE SCALE GENOMIC DNA]</scope>
    <source>
        <strain evidence="3">J235TASD1</strain>
    </source>
</reference>
<accession>A0A136IT37</accession>
<feature type="non-terminal residue" evidence="2">
    <location>
        <position position="62"/>
    </location>
</feature>
<dbReference type="EMBL" id="KQ964260">
    <property type="protein sequence ID" value="KXJ88018.1"/>
    <property type="molecule type" value="Genomic_DNA"/>
</dbReference>
<sequence>MSVCVVKSVEVVLNVSVSLVIIVIVVVSNSVVEVVTGSGVMVNDRTTVSMSVTVVRAVHVVP</sequence>
<dbReference type="Proteomes" id="UP000070501">
    <property type="component" value="Unassembled WGS sequence"/>
</dbReference>
<gene>
    <name evidence="2" type="ORF">Micbo1qcDRAFT_167118</name>
</gene>
<keyword evidence="1" id="KW-1133">Transmembrane helix</keyword>
<keyword evidence="3" id="KW-1185">Reference proteome</keyword>
<dbReference type="InParanoid" id="A0A136IT37"/>
<evidence type="ECO:0000313" key="3">
    <source>
        <dbReference type="Proteomes" id="UP000070501"/>
    </source>
</evidence>
<protein>
    <submittedName>
        <fullName evidence="2">Uncharacterized protein</fullName>
    </submittedName>
</protein>
<evidence type="ECO:0000313" key="2">
    <source>
        <dbReference type="EMBL" id="KXJ88018.1"/>
    </source>
</evidence>